<gene>
    <name evidence="12" type="ORF">EUGRSUZ_C00721</name>
</gene>
<keyword evidence="5" id="KW-0010">Activator</keyword>
<dbReference type="GO" id="GO:0005634">
    <property type="term" value="C:nucleus"/>
    <property type="evidence" value="ECO:0000318"/>
    <property type="project" value="GO_Central"/>
</dbReference>
<dbReference type="GO" id="GO:0000987">
    <property type="term" value="F:cis-regulatory region sequence-specific DNA binding"/>
    <property type="evidence" value="ECO:0000318"/>
    <property type="project" value="GO_Central"/>
</dbReference>
<feature type="region of interest" description="Disordered" evidence="9">
    <location>
        <begin position="116"/>
        <end position="152"/>
    </location>
</feature>
<dbReference type="InterPro" id="IPR009057">
    <property type="entry name" value="Homeodomain-like_sf"/>
</dbReference>
<dbReference type="PANTHER" id="PTHR47999">
    <property type="entry name" value="TRANSCRIPTION FACTOR MYB8-RELATED-RELATED"/>
    <property type="match status" value="1"/>
</dbReference>
<dbReference type="AlphaFoldDB" id="A0A059CLE4"/>
<dbReference type="SUPFAM" id="SSF46689">
    <property type="entry name" value="Homeodomain-like"/>
    <property type="match status" value="1"/>
</dbReference>
<feature type="domain" description="Myb-like" evidence="10">
    <location>
        <begin position="62"/>
        <end position="112"/>
    </location>
</feature>
<comment type="subcellular location">
    <subcellularLocation>
        <location evidence="1">Nucleus</location>
    </subcellularLocation>
</comment>
<dbReference type="InterPro" id="IPR017930">
    <property type="entry name" value="Myb_dom"/>
</dbReference>
<dbReference type="GO" id="GO:0006355">
    <property type="term" value="P:regulation of DNA-templated transcription"/>
    <property type="evidence" value="ECO:0000318"/>
    <property type="project" value="GO_Central"/>
</dbReference>
<evidence type="ECO:0000256" key="6">
    <source>
        <dbReference type="ARBA" id="ARBA00023163"/>
    </source>
</evidence>
<feature type="domain" description="HTH myb-type" evidence="11">
    <location>
        <begin position="9"/>
        <end position="61"/>
    </location>
</feature>
<dbReference type="CDD" id="cd00167">
    <property type="entry name" value="SANT"/>
    <property type="match status" value="2"/>
</dbReference>
<dbReference type="eggNOG" id="KOG0048">
    <property type="taxonomic scope" value="Eukaryota"/>
</dbReference>
<dbReference type="InParanoid" id="A0A059CLE4"/>
<dbReference type="Gene3D" id="1.10.10.60">
    <property type="entry name" value="Homeodomain-like"/>
    <property type="match status" value="2"/>
</dbReference>
<keyword evidence="4" id="KW-0238">DNA-binding</keyword>
<dbReference type="PROSITE" id="PS51294">
    <property type="entry name" value="HTH_MYB"/>
    <property type="match status" value="2"/>
</dbReference>
<evidence type="ECO:0000256" key="5">
    <source>
        <dbReference type="ARBA" id="ARBA00023159"/>
    </source>
</evidence>
<evidence type="ECO:0000256" key="2">
    <source>
        <dbReference type="ARBA" id="ARBA00022737"/>
    </source>
</evidence>
<proteinExistence type="predicted"/>
<evidence type="ECO:0000259" key="11">
    <source>
        <dbReference type="PROSITE" id="PS51294"/>
    </source>
</evidence>
<name>A0A059CLE4_EUCGR</name>
<dbReference type="FunFam" id="1.10.10.60:FF:000302">
    <property type="entry name" value="Transcription factor TT2"/>
    <property type="match status" value="1"/>
</dbReference>
<organism evidence="12">
    <name type="scientific">Eucalyptus grandis</name>
    <name type="common">Flooded gum</name>
    <dbReference type="NCBI Taxonomy" id="71139"/>
    <lineage>
        <taxon>Eukaryota</taxon>
        <taxon>Viridiplantae</taxon>
        <taxon>Streptophyta</taxon>
        <taxon>Embryophyta</taxon>
        <taxon>Tracheophyta</taxon>
        <taxon>Spermatophyta</taxon>
        <taxon>Magnoliopsida</taxon>
        <taxon>eudicotyledons</taxon>
        <taxon>Gunneridae</taxon>
        <taxon>Pentapetalae</taxon>
        <taxon>rosids</taxon>
        <taxon>malvids</taxon>
        <taxon>Myrtales</taxon>
        <taxon>Myrtaceae</taxon>
        <taxon>Myrtoideae</taxon>
        <taxon>Eucalypteae</taxon>
        <taxon>Eucalyptus</taxon>
    </lineage>
</organism>
<dbReference type="SMART" id="SM00717">
    <property type="entry name" value="SANT"/>
    <property type="match status" value="2"/>
</dbReference>
<keyword evidence="6" id="KW-0804">Transcription</keyword>
<dbReference type="FunFam" id="1.10.10.60:FF:000001">
    <property type="entry name" value="MYB-related transcription factor"/>
    <property type="match status" value="1"/>
</dbReference>
<evidence type="ECO:0000256" key="9">
    <source>
        <dbReference type="SAM" id="MobiDB-lite"/>
    </source>
</evidence>
<evidence type="ECO:0000256" key="8">
    <source>
        <dbReference type="ARBA" id="ARBA00083772"/>
    </source>
</evidence>
<dbReference type="OrthoDB" id="2143914at2759"/>
<dbReference type="SMR" id="A0A059CLE4"/>
<accession>A0A059CLE4</accession>
<evidence type="ECO:0000256" key="1">
    <source>
        <dbReference type="ARBA" id="ARBA00004123"/>
    </source>
</evidence>
<sequence length="300" mass="33903">MGRSPCCSKEGMNRGAWTVMEDKILTSYIKAHGEGKWRNLPKRAGLKRCGKSCRLRWLNYLRPDIKRGNISLDEEELIIRLHKLLGNRWSLIAGRLPGRTDNEIKNYWNTTLGKKLAKTDRSSSSPPSLKDINHPSSKSRSKRPVSKSSCLFPTKATRPRVTRYKPLEGTKVHASPGSSLPSKNQSLYSITQEYPPYLQANYRPSGSTCQQGLDSESPRSHRVHCGAHDDHLQKNFVGDFGLINFGYGDEFNAANVMCADQPLTVEQEMLENWTASFCVEEKDTLDLDSLAYLLNSEEWP</sequence>
<keyword evidence="3" id="KW-0805">Transcription regulation</keyword>
<dbReference type="PROSITE" id="PS50090">
    <property type="entry name" value="MYB_LIKE"/>
    <property type="match status" value="2"/>
</dbReference>
<dbReference type="KEGG" id="egr:104436342"/>
<keyword evidence="7" id="KW-0539">Nucleus</keyword>
<evidence type="ECO:0000256" key="7">
    <source>
        <dbReference type="ARBA" id="ARBA00023242"/>
    </source>
</evidence>
<evidence type="ECO:0000313" key="12">
    <source>
        <dbReference type="EMBL" id="KCW79298.1"/>
    </source>
</evidence>
<reference evidence="12" key="1">
    <citation type="submission" date="2013-07" db="EMBL/GenBank/DDBJ databases">
        <title>The genome of Eucalyptus grandis.</title>
        <authorList>
            <person name="Schmutz J."/>
            <person name="Hayes R."/>
            <person name="Myburg A."/>
            <person name="Tuskan G."/>
            <person name="Grattapaglia D."/>
            <person name="Rokhsar D.S."/>
        </authorList>
    </citation>
    <scope>NUCLEOTIDE SEQUENCE</scope>
    <source>
        <tissue evidence="12">Leaf extractions</tissue>
    </source>
</reference>
<evidence type="ECO:0000256" key="4">
    <source>
        <dbReference type="ARBA" id="ARBA00023125"/>
    </source>
</evidence>
<feature type="domain" description="HTH myb-type" evidence="11">
    <location>
        <begin position="62"/>
        <end position="116"/>
    </location>
</feature>
<dbReference type="STRING" id="71139.A0A059CLE4"/>
<dbReference type="PANTHER" id="PTHR47999:SF106">
    <property type="entry name" value="MYB FAMILY PROTEIN"/>
    <property type="match status" value="1"/>
</dbReference>
<dbReference type="Gramene" id="KCW79298">
    <property type="protein sequence ID" value="KCW79298"/>
    <property type="gene ID" value="EUGRSUZ_C00721"/>
</dbReference>
<evidence type="ECO:0000256" key="3">
    <source>
        <dbReference type="ARBA" id="ARBA00023015"/>
    </source>
</evidence>
<protein>
    <recommendedName>
        <fullName evidence="8">Myb-related protein 123</fullName>
    </recommendedName>
</protein>
<dbReference type="EMBL" id="KK198755">
    <property type="protein sequence ID" value="KCW79298.1"/>
    <property type="molecule type" value="Genomic_DNA"/>
</dbReference>
<dbReference type="Pfam" id="PF00249">
    <property type="entry name" value="Myb_DNA-binding"/>
    <property type="match status" value="2"/>
</dbReference>
<feature type="domain" description="Myb-like" evidence="10">
    <location>
        <begin position="9"/>
        <end position="61"/>
    </location>
</feature>
<evidence type="ECO:0000259" key="10">
    <source>
        <dbReference type="PROSITE" id="PS50090"/>
    </source>
</evidence>
<dbReference type="InterPro" id="IPR001005">
    <property type="entry name" value="SANT/Myb"/>
</dbReference>
<keyword evidence="2" id="KW-0677">Repeat</keyword>
<dbReference type="InterPro" id="IPR015495">
    <property type="entry name" value="Myb_TF_plants"/>
</dbReference>